<dbReference type="AlphaFoldDB" id="A0A0E9V0G5"/>
<accession>A0A0E9V0G5</accession>
<evidence type="ECO:0000313" key="1">
    <source>
        <dbReference type="EMBL" id="JAH71629.1"/>
    </source>
</evidence>
<reference evidence="1" key="2">
    <citation type="journal article" date="2015" name="Fish Shellfish Immunol.">
        <title>Early steps in the European eel (Anguilla anguilla)-Vibrio vulnificus interaction in the gills: Role of the RtxA13 toxin.</title>
        <authorList>
            <person name="Callol A."/>
            <person name="Pajuelo D."/>
            <person name="Ebbesson L."/>
            <person name="Teles M."/>
            <person name="MacKenzie S."/>
            <person name="Amaro C."/>
        </authorList>
    </citation>
    <scope>NUCLEOTIDE SEQUENCE</scope>
</reference>
<sequence>MLFPLLFAHPHTNTIVRHLPINAVIILCARLR</sequence>
<reference evidence="1" key="1">
    <citation type="submission" date="2014-11" db="EMBL/GenBank/DDBJ databases">
        <authorList>
            <person name="Amaro Gonzalez C."/>
        </authorList>
    </citation>
    <scope>NUCLEOTIDE SEQUENCE</scope>
</reference>
<proteinExistence type="predicted"/>
<dbReference type="EMBL" id="GBXM01036948">
    <property type="protein sequence ID" value="JAH71629.1"/>
    <property type="molecule type" value="Transcribed_RNA"/>
</dbReference>
<name>A0A0E9V0G5_ANGAN</name>
<protein>
    <submittedName>
        <fullName evidence="1">Uncharacterized protein</fullName>
    </submittedName>
</protein>
<organism evidence="1">
    <name type="scientific">Anguilla anguilla</name>
    <name type="common">European freshwater eel</name>
    <name type="synonym">Muraena anguilla</name>
    <dbReference type="NCBI Taxonomy" id="7936"/>
    <lineage>
        <taxon>Eukaryota</taxon>
        <taxon>Metazoa</taxon>
        <taxon>Chordata</taxon>
        <taxon>Craniata</taxon>
        <taxon>Vertebrata</taxon>
        <taxon>Euteleostomi</taxon>
        <taxon>Actinopterygii</taxon>
        <taxon>Neopterygii</taxon>
        <taxon>Teleostei</taxon>
        <taxon>Anguilliformes</taxon>
        <taxon>Anguillidae</taxon>
        <taxon>Anguilla</taxon>
    </lineage>
</organism>